<dbReference type="InterPro" id="IPR036869">
    <property type="entry name" value="J_dom_sf"/>
</dbReference>
<dbReference type="InterPro" id="IPR001623">
    <property type="entry name" value="DnaJ_domain"/>
</dbReference>
<dbReference type="PRINTS" id="PR00625">
    <property type="entry name" value="JDOMAIN"/>
</dbReference>
<dbReference type="Gramene" id="RZC79684">
    <property type="protein sequence ID" value="RZC79684"/>
    <property type="gene ID" value="C5167_042259"/>
</dbReference>
<dbReference type="PANTHER" id="PTHR45295">
    <property type="entry name" value="CHAPERONE PROTEIN DNAJ C76, CHLOROPLASTIC"/>
    <property type="match status" value="1"/>
</dbReference>
<dbReference type="SUPFAM" id="SSF54862">
    <property type="entry name" value="4Fe-4S ferredoxins"/>
    <property type="match status" value="1"/>
</dbReference>
<reference evidence="3 4" key="1">
    <citation type="journal article" date="2018" name="Science">
        <title>The opium poppy genome and morphinan production.</title>
        <authorList>
            <person name="Guo L."/>
            <person name="Winzer T."/>
            <person name="Yang X."/>
            <person name="Li Y."/>
            <person name="Ning Z."/>
            <person name="He Z."/>
            <person name="Teodor R."/>
            <person name="Lu Y."/>
            <person name="Bowser T.A."/>
            <person name="Graham I.A."/>
            <person name="Ye K."/>
        </authorList>
    </citation>
    <scope>NUCLEOTIDE SEQUENCE [LARGE SCALE GENOMIC DNA]</scope>
    <source>
        <strain evidence="4">cv. HN1</strain>
        <tissue evidence="3">Leaves</tissue>
    </source>
</reference>
<evidence type="ECO:0000259" key="2">
    <source>
        <dbReference type="PROSITE" id="PS51379"/>
    </source>
</evidence>
<dbReference type="Pfam" id="PF00226">
    <property type="entry name" value="DnaJ"/>
    <property type="match status" value="1"/>
</dbReference>
<dbReference type="Gene3D" id="3.30.70.20">
    <property type="match status" value="1"/>
</dbReference>
<dbReference type="PROSITE" id="PS50076">
    <property type="entry name" value="DNAJ_2"/>
    <property type="match status" value="1"/>
</dbReference>
<evidence type="ECO:0000259" key="1">
    <source>
        <dbReference type="PROSITE" id="PS50076"/>
    </source>
</evidence>
<sequence length="270" mass="31411">MVLRWRQKPSAIKCCSRNTDEYYELLRVSVNSKPKEIKDAYRKLQKKYHPDIAGQKGHEYTLKLNEAYHVLMRKDMRREYDDTSLSGKSRDGFSELGYSAWKGPMRPQALFVDENLCIGCRECVHNARNTFTMDEALGSARVKVQFGDDDEKIQVSVDCCPVNCIHWVEREDLAVLEFLNRSQPVEAYGVFGGGWQRPSNVFKEAKFFQKLLKQRESEIYNKQKSGAVHEETQAQAYARATASMMVQREAFLGFWNWVKVKFGFKMESRE</sequence>
<dbReference type="OMA" id="EGHGIFG"/>
<feature type="domain" description="J" evidence="1">
    <location>
        <begin position="21"/>
        <end position="84"/>
    </location>
</feature>
<dbReference type="InterPro" id="IPR017896">
    <property type="entry name" value="4Fe4S_Fe-S-bd"/>
</dbReference>
<feature type="domain" description="4Fe-4S ferredoxin-type" evidence="2">
    <location>
        <begin position="108"/>
        <end position="136"/>
    </location>
</feature>
<gene>
    <name evidence="3" type="ORF">C5167_042259</name>
</gene>
<name>A0A4Y7L2A6_PAPSO</name>
<dbReference type="SUPFAM" id="SSF46565">
    <property type="entry name" value="Chaperone J-domain"/>
    <property type="match status" value="1"/>
</dbReference>
<keyword evidence="4" id="KW-1185">Reference proteome</keyword>
<dbReference type="PANTHER" id="PTHR45295:SF4">
    <property type="entry name" value="OS06G0474800 PROTEIN"/>
    <property type="match status" value="1"/>
</dbReference>
<dbReference type="Proteomes" id="UP000316621">
    <property type="component" value="Chromosome 10"/>
</dbReference>
<evidence type="ECO:0008006" key="5">
    <source>
        <dbReference type="Google" id="ProtNLM"/>
    </source>
</evidence>
<dbReference type="Gene3D" id="1.10.287.110">
    <property type="entry name" value="DnaJ domain"/>
    <property type="match status" value="1"/>
</dbReference>
<accession>A0A4Y7L2A6</accession>
<evidence type="ECO:0000313" key="4">
    <source>
        <dbReference type="Proteomes" id="UP000316621"/>
    </source>
</evidence>
<dbReference type="CDD" id="cd06257">
    <property type="entry name" value="DnaJ"/>
    <property type="match status" value="1"/>
</dbReference>
<dbReference type="STRING" id="3469.A0A4Y7L2A6"/>
<evidence type="ECO:0000313" key="3">
    <source>
        <dbReference type="EMBL" id="RZC79684.1"/>
    </source>
</evidence>
<organism evidence="3 4">
    <name type="scientific">Papaver somniferum</name>
    <name type="common">Opium poppy</name>
    <dbReference type="NCBI Taxonomy" id="3469"/>
    <lineage>
        <taxon>Eukaryota</taxon>
        <taxon>Viridiplantae</taxon>
        <taxon>Streptophyta</taxon>
        <taxon>Embryophyta</taxon>
        <taxon>Tracheophyta</taxon>
        <taxon>Spermatophyta</taxon>
        <taxon>Magnoliopsida</taxon>
        <taxon>Ranunculales</taxon>
        <taxon>Papaveraceae</taxon>
        <taxon>Papaveroideae</taxon>
        <taxon>Papaver</taxon>
    </lineage>
</organism>
<dbReference type="SMART" id="SM00271">
    <property type="entry name" value="DnaJ"/>
    <property type="match status" value="1"/>
</dbReference>
<dbReference type="Pfam" id="PF13370">
    <property type="entry name" value="Fer4_13"/>
    <property type="match status" value="1"/>
</dbReference>
<dbReference type="PROSITE" id="PS51379">
    <property type="entry name" value="4FE4S_FER_2"/>
    <property type="match status" value="1"/>
</dbReference>
<protein>
    <recommendedName>
        <fullName evidence="5">J domain-containing protein</fullName>
    </recommendedName>
</protein>
<dbReference type="AlphaFoldDB" id="A0A4Y7L2A6"/>
<proteinExistence type="predicted"/>
<dbReference type="EMBL" id="CM010724">
    <property type="protein sequence ID" value="RZC79684.1"/>
    <property type="molecule type" value="Genomic_DNA"/>
</dbReference>